<organism evidence="3 4">
    <name type="scientific">Microscilla marina ATCC 23134</name>
    <dbReference type="NCBI Taxonomy" id="313606"/>
    <lineage>
        <taxon>Bacteria</taxon>
        <taxon>Pseudomonadati</taxon>
        <taxon>Bacteroidota</taxon>
        <taxon>Cytophagia</taxon>
        <taxon>Cytophagales</taxon>
        <taxon>Microscillaceae</taxon>
        <taxon>Microscilla</taxon>
    </lineage>
</organism>
<dbReference type="eggNOG" id="ENOG5030WBH">
    <property type="taxonomic scope" value="Bacteria"/>
</dbReference>
<protein>
    <recommendedName>
        <fullName evidence="5">Chain length determinant protein</fullName>
    </recommendedName>
</protein>
<sequence length="344" mass="39126">MSQSKSKPEEEKNAAKPITNLNEQTKKVVQSDEIDLRELWGQFVSFLRVVIKGIIKRGLLLAVFLGIGGGVGFYFHKVSAPTYKTRMLIDAKEADYSILSGLLGTLQNLADEGNHKALTNILKIDPAIAKTIVSIKAVDKLVVLKDLSAQQNKELKPGKDERQASSKERDKEIFQLKDKKFAIELSLTDNANVTALEGAIITYLQENEYMKKRVNTKKMFLTQKKEKLRQEIQELDSLKRHIAKVFTRKDQNIQITDPGTISKLYEEAVKLREEELKVDTTLALIDNVQIVEGFVKFNNPSIKVTKRIKTGLYIGFAIWFLLVLWLDVRKPFMKFLNSEPKNSD</sequence>
<name>A1ZMX4_MICM2</name>
<keyword evidence="2" id="KW-0812">Transmembrane</keyword>
<dbReference type="AlphaFoldDB" id="A1ZMX4"/>
<dbReference type="OrthoDB" id="979029at2"/>
<proteinExistence type="predicted"/>
<reference evidence="3 4" key="1">
    <citation type="submission" date="2007-01" db="EMBL/GenBank/DDBJ databases">
        <authorList>
            <person name="Haygood M."/>
            <person name="Podell S."/>
            <person name="Anderson C."/>
            <person name="Hopkinson B."/>
            <person name="Roe K."/>
            <person name="Barbeau K."/>
            <person name="Gaasterland T."/>
            <person name="Ferriera S."/>
            <person name="Johnson J."/>
            <person name="Kravitz S."/>
            <person name="Beeson K."/>
            <person name="Sutton G."/>
            <person name="Rogers Y.-H."/>
            <person name="Friedman R."/>
            <person name="Frazier M."/>
            <person name="Venter J.C."/>
        </authorList>
    </citation>
    <scope>NUCLEOTIDE SEQUENCE [LARGE SCALE GENOMIC DNA]</scope>
    <source>
        <strain evidence="3 4">ATCC 23134</strain>
    </source>
</reference>
<keyword evidence="1" id="KW-0175">Coiled coil</keyword>
<evidence type="ECO:0000256" key="1">
    <source>
        <dbReference type="SAM" id="Coils"/>
    </source>
</evidence>
<dbReference type="RefSeq" id="WP_002698279.1">
    <property type="nucleotide sequence ID" value="NZ_AAWS01000017.1"/>
</dbReference>
<comment type="caution">
    <text evidence="3">The sequence shown here is derived from an EMBL/GenBank/DDBJ whole genome shotgun (WGS) entry which is preliminary data.</text>
</comment>
<keyword evidence="2" id="KW-1133">Transmembrane helix</keyword>
<evidence type="ECO:0000256" key="2">
    <source>
        <dbReference type="SAM" id="Phobius"/>
    </source>
</evidence>
<accession>A1ZMX4</accession>
<keyword evidence="4" id="KW-1185">Reference proteome</keyword>
<keyword evidence="2" id="KW-0472">Membrane</keyword>
<evidence type="ECO:0000313" key="3">
    <source>
        <dbReference type="EMBL" id="EAY28155.1"/>
    </source>
</evidence>
<gene>
    <name evidence="3" type="ORF">M23134_03416</name>
</gene>
<evidence type="ECO:0000313" key="4">
    <source>
        <dbReference type="Proteomes" id="UP000004095"/>
    </source>
</evidence>
<evidence type="ECO:0008006" key="5">
    <source>
        <dbReference type="Google" id="ProtNLM"/>
    </source>
</evidence>
<feature type="transmembrane region" description="Helical" evidence="2">
    <location>
        <begin position="310"/>
        <end position="328"/>
    </location>
</feature>
<feature type="coiled-coil region" evidence="1">
    <location>
        <begin position="211"/>
        <end position="241"/>
    </location>
</feature>
<feature type="transmembrane region" description="Helical" evidence="2">
    <location>
        <begin position="58"/>
        <end position="76"/>
    </location>
</feature>
<dbReference type="Proteomes" id="UP000004095">
    <property type="component" value="Unassembled WGS sequence"/>
</dbReference>
<dbReference type="EMBL" id="AAWS01000017">
    <property type="protein sequence ID" value="EAY28155.1"/>
    <property type="molecule type" value="Genomic_DNA"/>
</dbReference>